<evidence type="ECO:0000313" key="2">
    <source>
        <dbReference type="Proteomes" id="UP000005359"/>
    </source>
</evidence>
<dbReference type="Proteomes" id="UP000005359">
    <property type="component" value="Unassembled WGS sequence"/>
</dbReference>
<proteinExistence type="predicted"/>
<organism evidence="1 2">
    <name type="scientific">Dorea formicigenerans ATCC 27755</name>
    <dbReference type="NCBI Taxonomy" id="411461"/>
    <lineage>
        <taxon>Bacteria</taxon>
        <taxon>Bacillati</taxon>
        <taxon>Bacillota</taxon>
        <taxon>Clostridia</taxon>
        <taxon>Lachnospirales</taxon>
        <taxon>Lachnospiraceae</taxon>
        <taxon>Dorea</taxon>
    </lineage>
</organism>
<dbReference type="AlphaFoldDB" id="B0G606"/>
<gene>
    <name evidence="1" type="ORF">DORFOR_01697</name>
</gene>
<sequence>MFSTSFFIFFVLLSLTNVICPKEFKNASAFLLRGARHAIA</sequence>
<accession>B0G606</accession>
<evidence type="ECO:0000313" key="1">
    <source>
        <dbReference type="EMBL" id="EDR47205.1"/>
    </source>
</evidence>
<dbReference type="EMBL" id="AAXA02000013">
    <property type="protein sequence ID" value="EDR47205.1"/>
    <property type="molecule type" value="Genomic_DNA"/>
</dbReference>
<comment type="caution">
    <text evidence="1">The sequence shown here is derived from an EMBL/GenBank/DDBJ whole genome shotgun (WGS) entry which is preliminary data.</text>
</comment>
<reference evidence="1 2" key="2">
    <citation type="submission" date="2007-10" db="EMBL/GenBank/DDBJ databases">
        <authorList>
            <person name="Fulton L."/>
            <person name="Clifton S."/>
            <person name="Fulton B."/>
            <person name="Xu J."/>
            <person name="Minx P."/>
            <person name="Pepin K.H."/>
            <person name="Johnson M."/>
            <person name="Thiruvilangam P."/>
            <person name="Bhonagiri V."/>
            <person name="Nash W.E."/>
            <person name="Wang C."/>
            <person name="Mardis E.R."/>
            <person name="Wilson R.K."/>
        </authorList>
    </citation>
    <scope>NUCLEOTIDE SEQUENCE [LARGE SCALE GENOMIC DNA]</scope>
    <source>
        <strain evidence="1 2">ATCC 27755</strain>
    </source>
</reference>
<name>B0G606_9FIRM</name>
<protein>
    <submittedName>
        <fullName evidence="1">Uncharacterized protein</fullName>
    </submittedName>
</protein>
<reference evidence="1 2" key="1">
    <citation type="submission" date="2007-10" db="EMBL/GenBank/DDBJ databases">
        <title>Draft genome sequence of Dorea formicigenerans(ATCC 27755).</title>
        <authorList>
            <person name="Sudarsanam P."/>
            <person name="Ley R."/>
            <person name="Guruge J."/>
            <person name="Turnbaugh P.J."/>
            <person name="Mahowald M."/>
            <person name="Liep D."/>
            <person name="Gordon J."/>
        </authorList>
    </citation>
    <scope>NUCLEOTIDE SEQUENCE [LARGE SCALE GENOMIC DNA]</scope>
    <source>
        <strain evidence="1 2">ATCC 27755</strain>
    </source>
</reference>
<dbReference type="PaxDb" id="411461-DORFOR_01697"/>